<protein>
    <submittedName>
        <fullName evidence="2">Uncharacterized protein</fullName>
    </submittedName>
</protein>
<evidence type="ECO:0000313" key="2">
    <source>
        <dbReference type="EMBL" id="BBJ49249.1"/>
    </source>
</evidence>
<dbReference type="AlphaFoldDB" id="A0A499VJY6"/>
<reference evidence="2" key="1">
    <citation type="submission" date="2019-04" db="EMBL/GenBank/DDBJ databases">
        <title>Draft genome sequences of Streptomyces avermitilis MC3.</title>
        <authorList>
            <person name="Komaki H."/>
            <person name="Tamura T."/>
            <person name="Hosoyama A."/>
        </authorList>
    </citation>
    <scope>NUCLEOTIDE SEQUENCE</scope>
    <source>
        <strain evidence="2">MC3</strain>
    </source>
</reference>
<organism evidence="2">
    <name type="scientific">Streptomyces avermitilis</name>
    <dbReference type="NCBI Taxonomy" id="33903"/>
    <lineage>
        <taxon>Bacteria</taxon>
        <taxon>Bacillati</taxon>
        <taxon>Actinomycetota</taxon>
        <taxon>Actinomycetes</taxon>
        <taxon>Kitasatosporales</taxon>
        <taxon>Streptomycetaceae</taxon>
        <taxon>Streptomyces</taxon>
    </lineage>
</organism>
<feature type="compositionally biased region" description="Basic and acidic residues" evidence="1">
    <location>
        <begin position="9"/>
        <end position="35"/>
    </location>
</feature>
<proteinExistence type="predicted"/>
<dbReference type="EMBL" id="AP019621">
    <property type="protein sequence ID" value="BBJ49249.1"/>
    <property type="molecule type" value="Genomic_DNA"/>
</dbReference>
<evidence type="ECO:0000256" key="1">
    <source>
        <dbReference type="SAM" id="MobiDB-lite"/>
    </source>
</evidence>
<gene>
    <name evidence="2" type="ORF">SAVMC3_18780</name>
</gene>
<name>A0A499VJY6_STRAX</name>
<feature type="region of interest" description="Disordered" evidence="1">
    <location>
        <begin position="1"/>
        <end position="57"/>
    </location>
</feature>
<accession>A0A499VJY6</accession>
<sequence length="57" mass="6243">MFYGGVDPTRNEYRDELAENSRGAGGDRAESRRGPGGEQAGTGWDTPGQCPAFHRWD</sequence>